<reference evidence="1" key="1">
    <citation type="submission" date="2023-08" db="EMBL/GenBank/DDBJ databases">
        <title>A de novo genome assembly of Solanum verrucosum Schlechtendal, a Mexican diploid species geographically isolated from the other diploid A-genome species in potato relatives.</title>
        <authorList>
            <person name="Hosaka K."/>
        </authorList>
    </citation>
    <scope>NUCLEOTIDE SEQUENCE</scope>
    <source>
        <tissue evidence="1">Young leaves</tissue>
    </source>
</reference>
<protein>
    <submittedName>
        <fullName evidence="1">Uncharacterized protein</fullName>
    </submittedName>
</protein>
<organism evidence="1 2">
    <name type="scientific">Solanum verrucosum</name>
    <dbReference type="NCBI Taxonomy" id="315347"/>
    <lineage>
        <taxon>Eukaryota</taxon>
        <taxon>Viridiplantae</taxon>
        <taxon>Streptophyta</taxon>
        <taxon>Embryophyta</taxon>
        <taxon>Tracheophyta</taxon>
        <taxon>Spermatophyta</taxon>
        <taxon>Magnoliopsida</taxon>
        <taxon>eudicotyledons</taxon>
        <taxon>Gunneridae</taxon>
        <taxon>Pentapetalae</taxon>
        <taxon>asterids</taxon>
        <taxon>lamiids</taxon>
        <taxon>Solanales</taxon>
        <taxon>Solanaceae</taxon>
        <taxon>Solanoideae</taxon>
        <taxon>Solaneae</taxon>
        <taxon>Solanum</taxon>
    </lineage>
</organism>
<evidence type="ECO:0000313" key="1">
    <source>
        <dbReference type="EMBL" id="WMV51336.1"/>
    </source>
</evidence>
<evidence type="ECO:0000313" key="2">
    <source>
        <dbReference type="Proteomes" id="UP001234989"/>
    </source>
</evidence>
<keyword evidence="2" id="KW-1185">Reference proteome</keyword>
<accession>A0AAF0UTX7</accession>
<sequence length="183" mass="20624">MTIPVAQVPSITLEPSKENTQVSKIKGNFDQKVFTIFEKSGDNFSNPAKLGELAEKVTGEKIHWLTKSQMRLRKQEYYVATPKFGLRFSLPEPLRILSKKGKEITSSNYTSIEKTKESKEVEEGPDIDDTYDDVQKAPLQLEDGVQSTIDNLKELNLGTLEDPRPIFISALLTPEEVKNTSSY</sequence>
<dbReference type="AlphaFoldDB" id="A0AAF0UTX7"/>
<name>A0AAF0UTX7_SOLVR</name>
<dbReference type="Proteomes" id="UP001234989">
    <property type="component" value="Chromosome 10"/>
</dbReference>
<proteinExistence type="predicted"/>
<dbReference type="EMBL" id="CP133621">
    <property type="protein sequence ID" value="WMV51336.1"/>
    <property type="molecule type" value="Genomic_DNA"/>
</dbReference>
<gene>
    <name evidence="1" type="ORF">MTR67_044721</name>
</gene>